<evidence type="ECO:0000259" key="2">
    <source>
        <dbReference type="Pfam" id="PF10145"/>
    </source>
</evidence>
<evidence type="ECO:0000313" key="3">
    <source>
        <dbReference type="EMBL" id="AJI52425.1"/>
    </source>
</evidence>
<dbReference type="PANTHER" id="PTHR37813:SF1">
    <property type="entry name" value="FELS-2 PROPHAGE PROTEIN"/>
    <property type="match status" value="1"/>
</dbReference>
<keyword evidence="1" id="KW-1188">Viral release from host cell</keyword>
<accession>A0A0B6CUD5</accession>
<protein>
    <submittedName>
        <fullName evidence="3">Phage tail tape measure protein, TP901 family, core region</fullName>
    </submittedName>
</protein>
<dbReference type="NCBIfam" id="TIGR01760">
    <property type="entry name" value="tape_meas_TP901"/>
    <property type="match status" value="1"/>
</dbReference>
<feature type="domain" description="Phage tail tape measure protein" evidence="2">
    <location>
        <begin position="208"/>
        <end position="403"/>
    </location>
</feature>
<sequence length="768" mass="80257">MSINQKLNILFGAKKDSSLDRTLDIVVSGTKKLGATSLEARRQSVALQNAHKQNNVLLNNQRNELAQLLKQKRLFLKAQKTGKIATEQERKEFVNLQSAITKANSKLITLTNKSTSSANKINNFNNQIKKTSLGLKGANKDLMQTSSLFDKLKSAKGVLAGVGLIGGGIGLKHMLGKSMNLERAMSINMATLGITDKNDSRVKDLYATADKLGASTEFNATEVAQAMLPLAQAGYSPEKIKDTIETGLNLALVSNLDPAQTADIATNIMAGFKIDSSKADIIGDILMTASSKFKTNIEGLGETMKYSAVSASQLGLSLEETTAMAGILGNNGVDSSMAGTSLNAMFSQLSNEAKQNQLAEIGVSVQDENGNLRNFRDILVDYNKATVEMGDVEKNALSTSLFGERGKKAFAILSQSVKDGKYLESIQLIENSKGALKTAADTINSNTVGAFKNLGSAFDGLMNEILAPALSVIDPVVRGSANSLQFLKEKLSGSGGLVKVLIGASVTVASFIATVKALKFAKGILSGIGGSLGKNPISQALKSGRALPVYVTNNGGFGDAITGGKSKRGKRVRKSRFNSALSKGSGVFKGALSKSRGLLKGVARKVPLLSVAIGASDIIGTIADKNSKKADIGAAVGDAGGALAGATAGGAAGAAIGSIVPIVGTAIGGVVGSIGGAIVGSSLGQSIGGWLGSWFDSESKKTIIKPSEPLSKNQKTQTQNYNDNSNIQIHIKSSEPESVAKEVQKALAQLDKKKRFEMMNYFDVGVLA</sequence>
<gene>
    <name evidence="3" type="ORF">LA55_1218</name>
</gene>
<dbReference type="Proteomes" id="UP000031830">
    <property type="component" value="Chromosome"/>
</dbReference>
<dbReference type="KEGG" id="fpz:LA55_1218"/>
<dbReference type="AlphaFoldDB" id="A0A0B6CUD5"/>
<evidence type="ECO:0000313" key="4">
    <source>
        <dbReference type="Proteomes" id="UP000031830"/>
    </source>
</evidence>
<dbReference type="OrthoDB" id="8019720at2"/>
<proteinExistence type="predicted"/>
<name>A0A0B6CUD5_9GAMM</name>
<dbReference type="EMBL" id="CP009440">
    <property type="protein sequence ID" value="AJI52425.1"/>
    <property type="molecule type" value="Genomic_DNA"/>
</dbReference>
<reference evidence="3 4" key="1">
    <citation type="journal article" date="2015" name="Genome Announc.">
        <title>Genome sequencing of 18 francisella strains to aid in assay development and testing.</title>
        <authorList>
            <person name="Johnson S.L."/>
            <person name="Daligault H.E."/>
            <person name="Davenport K.W."/>
            <person name="Coyne S.R."/>
            <person name="Frey K.G."/>
            <person name="Koroleva G.I."/>
            <person name="Broomall S.M."/>
            <person name="Bishop-Lilly K.A."/>
            <person name="Bruce D.C."/>
            <person name="Chertkov O."/>
            <person name="Freitas T."/>
            <person name="Jaissle J."/>
            <person name="Ladner J.T."/>
            <person name="Rosenzweig C.N."/>
            <person name="Gibbons H.S."/>
            <person name="Palacios G.F."/>
            <person name="Redden C.L."/>
            <person name="Xu Y."/>
            <person name="Minogue T.D."/>
            <person name="Chain P.S."/>
        </authorList>
    </citation>
    <scope>NUCLEOTIDE SEQUENCE [LARGE SCALE GENOMIC DNA]</scope>
    <source>
        <strain evidence="3 4">GA01-2794</strain>
    </source>
</reference>
<dbReference type="PANTHER" id="PTHR37813">
    <property type="entry name" value="FELS-2 PROPHAGE PROTEIN"/>
    <property type="match status" value="1"/>
</dbReference>
<dbReference type="RefSeq" id="WP_044526352.1">
    <property type="nucleotide sequence ID" value="NZ_CP009440.1"/>
</dbReference>
<organism evidence="3 4">
    <name type="scientific">Francisella philomiragia</name>
    <dbReference type="NCBI Taxonomy" id="28110"/>
    <lineage>
        <taxon>Bacteria</taxon>
        <taxon>Pseudomonadati</taxon>
        <taxon>Pseudomonadota</taxon>
        <taxon>Gammaproteobacteria</taxon>
        <taxon>Thiotrichales</taxon>
        <taxon>Francisellaceae</taxon>
        <taxon>Francisella</taxon>
    </lineage>
</organism>
<dbReference type="Pfam" id="PF10145">
    <property type="entry name" value="PhageMin_Tail"/>
    <property type="match status" value="1"/>
</dbReference>
<dbReference type="InterPro" id="IPR010090">
    <property type="entry name" value="Phage_tape_meas"/>
</dbReference>
<evidence type="ECO:0000256" key="1">
    <source>
        <dbReference type="ARBA" id="ARBA00022612"/>
    </source>
</evidence>